<dbReference type="EMBL" id="JBBWYZ010000001">
    <property type="protein sequence ID" value="MEK9510421.1"/>
    <property type="molecule type" value="Genomic_DNA"/>
</dbReference>
<comment type="caution">
    <text evidence="1">The sequence shown here is derived from an EMBL/GenBank/DDBJ whole genome shotgun (WGS) entry which is preliminary data.</text>
</comment>
<name>A0ABU9EER7_LIMFS</name>
<dbReference type="Proteomes" id="UP001387447">
    <property type="component" value="Unassembled WGS sequence"/>
</dbReference>
<evidence type="ECO:0000313" key="2">
    <source>
        <dbReference type="Proteomes" id="UP001387447"/>
    </source>
</evidence>
<evidence type="ECO:0008006" key="3">
    <source>
        <dbReference type="Google" id="ProtNLM"/>
    </source>
</evidence>
<evidence type="ECO:0000313" key="1">
    <source>
        <dbReference type="EMBL" id="MEK9510421.1"/>
    </source>
</evidence>
<protein>
    <recommendedName>
        <fullName evidence="3">DUF2357 domain-containing protein</fullName>
    </recommendedName>
</protein>
<organism evidence="1 2">
    <name type="scientific">Limnospira fusiformis PMC 851.14</name>
    <dbReference type="NCBI Taxonomy" id="2219512"/>
    <lineage>
        <taxon>Bacteria</taxon>
        <taxon>Bacillati</taxon>
        <taxon>Cyanobacteriota</taxon>
        <taxon>Cyanophyceae</taxon>
        <taxon>Oscillatoriophycideae</taxon>
        <taxon>Oscillatoriales</taxon>
        <taxon>Sirenicapillariaceae</taxon>
        <taxon>Limnospira</taxon>
    </lineage>
</organism>
<dbReference type="RefSeq" id="WP_315639290.1">
    <property type="nucleotide sequence ID" value="NZ_JBBWYZ010000001.1"/>
</dbReference>
<proteinExistence type="predicted"/>
<reference evidence="1 2" key="1">
    <citation type="journal article" date="2024" name="Front. Microbiol.">
        <title>Transcriptomic insights into the dominance of two phototrophs throughout the water column of a tropical hypersaline-alkaline crater lake (Dziani Dzaha, Mayotte).</title>
        <authorList>
            <person name="Duperron S."/>
            <person name="Halary S."/>
            <person name="Bouly J.-P."/>
            <person name="Roussel T."/>
            <person name="Hugoni M."/>
            <person name="Bruto M."/>
            <person name="Oger P."/>
            <person name="Duval C."/>
            <person name="Woo A."/>
            <person name="Jezequiel D."/>
            <person name="Ader M."/>
            <person name="Leboulanger C."/>
            <person name="Agogue H."/>
            <person name="Grossi V."/>
            <person name="Trousselier M."/>
            <person name="Bernard C."/>
        </authorList>
    </citation>
    <scope>NUCLEOTIDE SEQUENCE [LARGE SCALE GENOMIC DNA]</scope>
    <source>
        <strain evidence="1 2">PMC 851.14</strain>
    </source>
</reference>
<accession>A0ABU9EER7</accession>
<gene>
    <name evidence="1" type="ORF">AAEJ74_01555</name>
</gene>
<keyword evidence="2" id="KW-1185">Reference proteome</keyword>
<sequence length="784" mass="92480">MTTRLFNLESYVDCCQYANQFNKSIDSLTPSPGDLPRGYKNLIKDYGNSHYLNQPIFTENYPSRLTLQTTAATWMGTPLSAGETPRLFIIPDTIDLLTLSTSHFLASQEAYLYSSAYHYWNNYSLCQKSRITRPLLFLNLDNWVSREMITIEMNNNIPILKHQTPIKHQFNLNPLDTYQSICKDLASAILQNNFRMLANQSQTIKHLANYLQKVAFFQQHIINQQNIIFVGEIWHQDRIFYKKVTVSRQTIREIILNRIDLTQIQNLIQTYPQYQFVLVSQYHPFIESQVQSLLPGVIFVSSQLREFDRIWQYKQNHGSRFPLFGIYLDKIEFKIAIEGQERWIQLTEGDIISYEGESRELIGKIPELDNKDTFRIPQDNLNPTLPIRVNGADFSKNDVPQDYSISVVENEVTEDVEVRIKFTLKPGSSPLLEVEDINNKYNIKAELTNRIVTVRYYGYIPYLKLSQTRAEKSQTQIELFRYNSDRWQNLQDYLQKVITKLDIIFQNNRPVTRRKYEELTQLLSQITSILPKKSYNLDVLQYINPEELTELTQILGDSRWHKMTNILNIYPTDFKEKINCVKIFKICLIWVGKLYKFSPCILSDFYFNQSQESQIIEDTRTSINYEYFLYLARTAINESRQQRYFNLLDNSERFTNEGYMWGYGRILLWYFNFQDSGHILNYRNHFGKILEYLRQQNPSCLNIQYKQNVFLSLSYLLGFREFDRSFCQPSSQEYNLAEQVITRFADDPIKLNQVSREKSLNQIFEELLKGQSTETDCNNLLQGS</sequence>